<name>A0A645HI20_9ZZZZ</name>
<organism evidence="1">
    <name type="scientific">bioreactor metagenome</name>
    <dbReference type="NCBI Taxonomy" id="1076179"/>
    <lineage>
        <taxon>unclassified sequences</taxon>
        <taxon>metagenomes</taxon>
        <taxon>ecological metagenomes</taxon>
    </lineage>
</organism>
<dbReference type="InterPro" id="IPR013785">
    <property type="entry name" value="Aldolase_TIM"/>
</dbReference>
<evidence type="ECO:0000313" key="1">
    <source>
        <dbReference type="EMBL" id="MPN38607.1"/>
    </source>
</evidence>
<comment type="caution">
    <text evidence="1">The sequence shown here is derived from an EMBL/GenBank/DDBJ whole genome shotgun (WGS) entry which is preliminary data.</text>
</comment>
<protein>
    <recommendedName>
        <fullName evidence="2">Nitronate monooxygenase domain-containing protein</fullName>
    </recommendedName>
</protein>
<evidence type="ECO:0008006" key="2">
    <source>
        <dbReference type="Google" id="ProtNLM"/>
    </source>
</evidence>
<sequence>MKTPFSRTFFEKEYDSTISNEKLDSLGVGALRLAAREGDEKRGCFLAGQVASMVKNEQPAAEIIREMFEQAELILGGAKRWVK</sequence>
<reference evidence="1" key="1">
    <citation type="submission" date="2019-08" db="EMBL/GenBank/DDBJ databases">
        <authorList>
            <person name="Kucharzyk K."/>
            <person name="Murdoch R.W."/>
            <person name="Higgins S."/>
            <person name="Loffler F."/>
        </authorList>
    </citation>
    <scope>NUCLEOTIDE SEQUENCE</scope>
</reference>
<gene>
    <name evidence="1" type="ORF">SDC9_186131</name>
</gene>
<dbReference type="Gene3D" id="3.20.20.70">
    <property type="entry name" value="Aldolase class I"/>
    <property type="match status" value="1"/>
</dbReference>
<proteinExistence type="predicted"/>
<dbReference type="AlphaFoldDB" id="A0A645HI20"/>
<accession>A0A645HI20</accession>
<dbReference type="EMBL" id="VSSQ01093945">
    <property type="protein sequence ID" value="MPN38607.1"/>
    <property type="molecule type" value="Genomic_DNA"/>
</dbReference>